<dbReference type="Gene3D" id="4.10.240.10">
    <property type="entry name" value="Zn(2)-C6 fungal-type DNA-binding domain"/>
    <property type="match status" value="1"/>
</dbReference>
<dbReference type="SMART" id="SM00906">
    <property type="entry name" value="Fungal_trans"/>
    <property type="match status" value="1"/>
</dbReference>
<dbReference type="CDD" id="cd00067">
    <property type="entry name" value="GAL4"/>
    <property type="match status" value="1"/>
</dbReference>
<keyword evidence="7" id="KW-1185">Reference proteome</keyword>
<dbReference type="Pfam" id="PF00172">
    <property type="entry name" value="Zn_clus"/>
    <property type="match status" value="1"/>
</dbReference>
<evidence type="ECO:0000259" key="5">
    <source>
        <dbReference type="PROSITE" id="PS50048"/>
    </source>
</evidence>
<comment type="caution">
    <text evidence="6">The sequence shown here is derived from an EMBL/GenBank/DDBJ whole genome shotgun (WGS) entry which is preliminary data.</text>
</comment>
<feature type="domain" description="Zn(2)-C6 fungal-type" evidence="5">
    <location>
        <begin position="14"/>
        <end position="43"/>
    </location>
</feature>
<accession>A0ABR0SZW3</accession>
<keyword evidence="3" id="KW-0539">Nucleus</keyword>
<feature type="region of interest" description="Disordered" evidence="4">
    <location>
        <begin position="52"/>
        <end position="76"/>
    </location>
</feature>
<organism evidence="6 7">
    <name type="scientific">Cladobotryum mycophilum</name>
    <dbReference type="NCBI Taxonomy" id="491253"/>
    <lineage>
        <taxon>Eukaryota</taxon>
        <taxon>Fungi</taxon>
        <taxon>Dikarya</taxon>
        <taxon>Ascomycota</taxon>
        <taxon>Pezizomycotina</taxon>
        <taxon>Sordariomycetes</taxon>
        <taxon>Hypocreomycetidae</taxon>
        <taxon>Hypocreales</taxon>
        <taxon>Hypocreaceae</taxon>
        <taxon>Cladobotryum</taxon>
    </lineage>
</organism>
<dbReference type="InterPro" id="IPR036864">
    <property type="entry name" value="Zn2-C6_fun-type_DNA-bd_sf"/>
</dbReference>
<evidence type="ECO:0000256" key="1">
    <source>
        <dbReference type="ARBA" id="ARBA00004123"/>
    </source>
</evidence>
<dbReference type="EMBL" id="JAVFKD010000001">
    <property type="protein sequence ID" value="KAK5997653.1"/>
    <property type="molecule type" value="Genomic_DNA"/>
</dbReference>
<proteinExistence type="predicted"/>
<keyword evidence="2" id="KW-0479">Metal-binding</keyword>
<protein>
    <submittedName>
        <fullName evidence="6">Bikaverin cluster transcription factor bik5-like protein</fullName>
    </submittedName>
</protein>
<evidence type="ECO:0000313" key="7">
    <source>
        <dbReference type="Proteomes" id="UP001338125"/>
    </source>
</evidence>
<reference evidence="6 7" key="1">
    <citation type="submission" date="2024-01" db="EMBL/GenBank/DDBJ databases">
        <title>Complete genome of Cladobotryum mycophilum ATHUM6906.</title>
        <authorList>
            <person name="Christinaki A.C."/>
            <person name="Myridakis A.I."/>
            <person name="Kouvelis V.N."/>
        </authorList>
    </citation>
    <scope>NUCLEOTIDE SEQUENCE [LARGE SCALE GENOMIC DNA]</scope>
    <source>
        <strain evidence="6 7">ATHUM6906</strain>
    </source>
</reference>
<dbReference type="InterPro" id="IPR050613">
    <property type="entry name" value="Sec_Metabolite_Reg"/>
</dbReference>
<evidence type="ECO:0000256" key="3">
    <source>
        <dbReference type="ARBA" id="ARBA00023242"/>
    </source>
</evidence>
<dbReference type="Pfam" id="PF04082">
    <property type="entry name" value="Fungal_trans"/>
    <property type="match status" value="1"/>
</dbReference>
<feature type="compositionally biased region" description="Polar residues" evidence="4">
    <location>
        <begin position="64"/>
        <end position="76"/>
    </location>
</feature>
<evidence type="ECO:0000313" key="6">
    <source>
        <dbReference type="EMBL" id="KAK5997653.1"/>
    </source>
</evidence>
<dbReference type="PROSITE" id="PS50048">
    <property type="entry name" value="ZN2_CY6_FUNGAL_2"/>
    <property type="match status" value="1"/>
</dbReference>
<gene>
    <name evidence="6" type="ORF">PT974_00008</name>
</gene>
<dbReference type="SUPFAM" id="SSF57701">
    <property type="entry name" value="Zn2/Cys6 DNA-binding domain"/>
    <property type="match status" value="1"/>
</dbReference>
<dbReference type="CDD" id="cd12148">
    <property type="entry name" value="fungal_TF_MHR"/>
    <property type="match status" value="1"/>
</dbReference>
<evidence type="ECO:0000256" key="2">
    <source>
        <dbReference type="ARBA" id="ARBA00022723"/>
    </source>
</evidence>
<dbReference type="PANTHER" id="PTHR31001:SF50">
    <property type="entry name" value="ZN(II)2CYS6 TRANSCRIPTION FACTOR (EUROFUNG)"/>
    <property type="match status" value="1"/>
</dbReference>
<dbReference type="InterPro" id="IPR007219">
    <property type="entry name" value="XnlR_reg_dom"/>
</dbReference>
<evidence type="ECO:0000256" key="4">
    <source>
        <dbReference type="SAM" id="MobiDB-lite"/>
    </source>
</evidence>
<comment type="subcellular location">
    <subcellularLocation>
        <location evidence="1">Nucleus</location>
    </subcellularLocation>
</comment>
<dbReference type="PANTHER" id="PTHR31001">
    <property type="entry name" value="UNCHARACTERIZED TRANSCRIPTIONAL REGULATORY PROTEIN"/>
    <property type="match status" value="1"/>
</dbReference>
<name>A0ABR0SZW3_9HYPO</name>
<dbReference type="PROSITE" id="PS00463">
    <property type="entry name" value="ZN2_CY6_FUNGAL_1"/>
    <property type="match status" value="1"/>
</dbReference>
<sequence>MDRENVPNLVTARSCLVCKQRKVKCDRQQPCNNCALRSQDCTFPHGRIRRRRAGGQRRGVEQPNIYNDASQSHDQVEKQMSSTKPATDNGYLIVGEAGQSRLLAHSAWANVKDEVKNQLPASPSPSVAIYGVQTDVFEIARPLSADALICKPISPWLTTLHQDQQDVVQLCWHIYVENVDPVVRILHKPTLHKQVLRVQQQSFDQVDKPTQALLFAVCLCAISSLEPKRCEILFEQPRVLMKQLCQKSVDNAIAAAGLTRTHNFQVLQAFTLSIVCMRADGSRFIWTLIGLAIRIATSLGLHCDGTDFGLTPLETEMRRRLWWELRVLEIRASEDCGALGGLFVSESTHFPLNVNDTDLNPAAKCLPEEHHGVTEMSFCLYKYELCAMLGSLSSNRPDNHHQAKKSNCYGETAAAISLQIEKKNKLIADLGDLICRKHVDTFNANKLSPICRLGAETWPIMLTKIKLRNYFEVMSKSKSVLQDSEVGVDATCNKESGNHSIPEPVLKDLFYLSVNLLESYNRLLADSEFSRWQWLFVNYTPWHAISFVLSQMSFRIEALTEDMDVVPSVAFFRLPDVLQRAWKAVEVLFREHNQENGCYTNNGSGIWEPLEAMRRLVQSRLLLSDSAANEVAEQDDSQIIQAVPNQGLEWTDDYSILSYGQEPFAELDALLFQGQ</sequence>
<dbReference type="InterPro" id="IPR001138">
    <property type="entry name" value="Zn2Cys6_DnaBD"/>
</dbReference>
<dbReference type="SMART" id="SM00066">
    <property type="entry name" value="GAL4"/>
    <property type="match status" value="1"/>
</dbReference>
<dbReference type="Proteomes" id="UP001338125">
    <property type="component" value="Unassembled WGS sequence"/>
</dbReference>